<organism evidence="3">
    <name type="scientific">freshwater metagenome</name>
    <dbReference type="NCBI Taxonomy" id="449393"/>
    <lineage>
        <taxon>unclassified sequences</taxon>
        <taxon>metagenomes</taxon>
        <taxon>ecological metagenomes</taxon>
    </lineage>
</organism>
<dbReference type="AlphaFoldDB" id="A0A6J7Q8W1"/>
<comment type="similarity">
    <text evidence="1">Belongs to the enoyl-CoA hydratase/isomerase family.</text>
</comment>
<dbReference type="SUPFAM" id="SSF52096">
    <property type="entry name" value="ClpP/crotonase"/>
    <property type="match status" value="1"/>
</dbReference>
<dbReference type="PANTHER" id="PTHR11941:SF130">
    <property type="entry name" value="ENOYL-COA HYDRATASE ECHA12-RELATED"/>
    <property type="match status" value="1"/>
</dbReference>
<reference evidence="3" key="1">
    <citation type="submission" date="2020-05" db="EMBL/GenBank/DDBJ databases">
        <authorList>
            <person name="Chiriac C."/>
            <person name="Salcher M."/>
            <person name="Ghai R."/>
            <person name="Kavagutti S V."/>
        </authorList>
    </citation>
    <scope>NUCLEOTIDE SEQUENCE</scope>
</reference>
<evidence type="ECO:0000313" key="3">
    <source>
        <dbReference type="EMBL" id="CAB5014200.1"/>
    </source>
</evidence>
<dbReference type="PROSITE" id="PS00166">
    <property type="entry name" value="ENOYL_COA_HYDRATASE"/>
    <property type="match status" value="1"/>
</dbReference>
<sequence>MRLRGLTYRLSGVSTVETLDVERVSSEIVVARLNRPERLNAMTFEMFDAFANLQQEVDNDPTARVLIVTGTGRAFCAGLDLDLAATLPDMNAADLLAWQESWARSIAGFRHMDKPVIAAVNGAAAGAGMALALAADIRIASPAARFNAAFIRIGLTGGDVGTSWLLPRIVGFGRALEILMTGRFVDAEEALRIGMVTEIASESDLLERAVETAELICRNSPFGVRMTKKVLQANVDASSLDAAIDLENRNQVLAFQTDDMREAFNAFREKRDPRFSGH</sequence>
<proteinExistence type="inferred from homology"/>
<protein>
    <submittedName>
        <fullName evidence="3">Unannotated protein</fullName>
    </submittedName>
</protein>
<dbReference type="GO" id="GO:0016829">
    <property type="term" value="F:lyase activity"/>
    <property type="evidence" value="ECO:0007669"/>
    <property type="project" value="UniProtKB-KW"/>
</dbReference>
<dbReference type="GO" id="GO:0006635">
    <property type="term" value="P:fatty acid beta-oxidation"/>
    <property type="evidence" value="ECO:0007669"/>
    <property type="project" value="TreeGrafter"/>
</dbReference>
<dbReference type="CDD" id="cd06558">
    <property type="entry name" value="crotonase-like"/>
    <property type="match status" value="1"/>
</dbReference>
<dbReference type="EMBL" id="CAFBPD010000177">
    <property type="protein sequence ID" value="CAB5014200.1"/>
    <property type="molecule type" value="Genomic_DNA"/>
</dbReference>
<dbReference type="InterPro" id="IPR029045">
    <property type="entry name" value="ClpP/crotonase-like_dom_sf"/>
</dbReference>
<gene>
    <name evidence="3" type="ORF">UFOPK4061_01023</name>
</gene>
<accession>A0A6J7Q8W1</accession>
<dbReference type="Gene3D" id="3.90.226.10">
    <property type="entry name" value="2-enoyl-CoA Hydratase, Chain A, domain 1"/>
    <property type="match status" value="1"/>
</dbReference>
<keyword evidence="2" id="KW-0456">Lyase</keyword>
<dbReference type="InterPro" id="IPR001753">
    <property type="entry name" value="Enoyl-CoA_hydra/iso"/>
</dbReference>
<evidence type="ECO:0000256" key="1">
    <source>
        <dbReference type="ARBA" id="ARBA00005254"/>
    </source>
</evidence>
<dbReference type="Pfam" id="PF00378">
    <property type="entry name" value="ECH_1"/>
    <property type="match status" value="1"/>
</dbReference>
<dbReference type="Gene3D" id="1.10.12.10">
    <property type="entry name" value="Lyase 2-enoyl-coa Hydratase, Chain A, domain 2"/>
    <property type="match status" value="1"/>
</dbReference>
<evidence type="ECO:0000256" key="2">
    <source>
        <dbReference type="ARBA" id="ARBA00023239"/>
    </source>
</evidence>
<dbReference type="PANTHER" id="PTHR11941">
    <property type="entry name" value="ENOYL-COA HYDRATASE-RELATED"/>
    <property type="match status" value="1"/>
</dbReference>
<name>A0A6J7Q8W1_9ZZZZ</name>
<dbReference type="InterPro" id="IPR014748">
    <property type="entry name" value="Enoyl-CoA_hydra_C"/>
</dbReference>
<dbReference type="InterPro" id="IPR018376">
    <property type="entry name" value="Enoyl-CoA_hyd/isom_CS"/>
</dbReference>